<protein>
    <submittedName>
        <fullName evidence="2">Unannotated protein</fullName>
    </submittedName>
</protein>
<dbReference type="AlphaFoldDB" id="A0A6J6F336"/>
<proteinExistence type="predicted"/>
<dbReference type="InterPro" id="IPR038099">
    <property type="entry name" value="BldD-like_C_sf"/>
</dbReference>
<reference evidence="2" key="1">
    <citation type="submission" date="2020-05" db="EMBL/GenBank/DDBJ databases">
        <authorList>
            <person name="Chiriac C."/>
            <person name="Salcher M."/>
            <person name="Ghai R."/>
            <person name="Kavagutti S V."/>
        </authorList>
    </citation>
    <scope>NUCLEOTIDE SEQUENCE</scope>
</reference>
<dbReference type="Gene3D" id="1.10.260.40">
    <property type="entry name" value="lambda repressor-like DNA-binding domains"/>
    <property type="match status" value="1"/>
</dbReference>
<dbReference type="EMBL" id="CAEZUB010000006">
    <property type="protein sequence ID" value="CAB4583181.1"/>
    <property type="molecule type" value="Genomic_DNA"/>
</dbReference>
<name>A0A6J6F336_9ZZZZ</name>
<dbReference type="GO" id="GO:0045892">
    <property type="term" value="P:negative regulation of DNA-templated transcription"/>
    <property type="evidence" value="ECO:0007669"/>
    <property type="project" value="InterPro"/>
</dbReference>
<gene>
    <name evidence="2" type="ORF">UFOPK1775_00122</name>
</gene>
<evidence type="ECO:0000259" key="1">
    <source>
        <dbReference type="PROSITE" id="PS50943"/>
    </source>
</evidence>
<dbReference type="InterPro" id="IPR037664">
    <property type="entry name" value="BldD_C"/>
</dbReference>
<dbReference type="SMART" id="SM00530">
    <property type="entry name" value="HTH_XRE"/>
    <property type="match status" value="1"/>
</dbReference>
<dbReference type="InterPro" id="IPR001387">
    <property type="entry name" value="Cro/C1-type_HTH"/>
</dbReference>
<organism evidence="2">
    <name type="scientific">freshwater metagenome</name>
    <dbReference type="NCBI Taxonomy" id="449393"/>
    <lineage>
        <taxon>unclassified sequences</taxon>
        <taxon>metagenomes</taxon>
        <taxon>ecological metagenomes</taxon>
    </lineage>
</organism>
<dbReference type="InterPro" id="IPR010982">
    <property type="entry name" value="Lambda_DNA-bd_dom_sf"/>
</dbReference>
<accession>A0A6J6F336</accession>
<dbReference type="Gene3D" id="1.10.10.1930">
    <property type="match status" value="1"/>
</dbReference>
<dbReference type="Pfam" id="PF21179">
    <property type="entry name" value="BldD-like_C"/>
    <property type="match status" value="1"/>
</dbReference>
<dbReference type="SUPFAM" id="SSF47413">
    <property type="entry name" value="lambda repressor-like DNA-binding domains"/>
    <property type="match status" value="1"/>
</dbReference>
<sequence length="167" mass="18479">MMKNGTFQQPTSQSVAKRIRALRKGRGWTLHEVEIRTSGSIKAVVMGSYERGSRALSLTRTIEIADLFGIPIASLLGDFSRTDATSAGALTIDQRRLAELTANNNDERVAVINSYISAIAARRGDWNGEVLTLRATDFDTLTLVFQISLPDLKDWLSEKQLLLITLK</sequence>
<evidence type="ECO:0000313" key="2">
    <source>
        <dbReference type="EMBL" id="CAB4583181.1"/>
    </source>
</evidence>
<dbReference type="GO" id="GO:0003677">
    <property type="term" value="F:DNA binding"/>
    <property type="evidence" value="ECO:0007669"/>
    <property type="project" value="InterPro"/>
</dbReference>
<dbReference type="PROSITE" id="PS50943">
    <property type="entry name" value="HTH_CROC1"/>
    <property type="match status" value="1"/>
</dbReference>
<feature type="domain" description="HTH cro/C1-type" evidence="1">
    <location>
        <begin position="19"/>
        <end position="75"/>
    </location>
</feature>
<dbReference type="CDD" id="cd00093">
    <property type="entry name" value="HTH_XRE"/>
    <property type="match status" value="1"/>
</dbReference>